<gene>
    <name evidence="2" type="ORF">Tci_873788</name>
</gene>
<organism evidence="2">
    <name type="scientific">Tanacetum cinerariifolium</name>
    <name type="common">Dalmatian daisy</name>
    <name type="synonym">Chrysanthemum cinerariifolium</name>
    <dbReference type="NCBI Taxonomy" id="118510"/>
    <lineage>
        <taxon>Eukaryota</taxon>
        <taxon>Viridiplantae</taxon>
        <taxon>Streptophyta</taxon>
        <taxon>Embryophyta</taxon>
        <taxon>Tracheophyta</taxon>
        <taxon>Spermatophyta</taxon>
        <taxon>Magnoliopsida</taxon>
        <taxon>eudicotyledons</taxon>
        <taxon>Gunneridae</taxon>
        <taxon>Pentapetalae</taxon>
        <taxon>asterids</taxon>
        <taxon>campanulids</taxon>
        <taxon>Asterales</taxon>
        <taxon>Asteraceae</taxon>
        <taxon>Asteroideae</taxon>
        <taxon>Anthemideae</taxon>
        <taxon>Anthemidinae</taxon>
        <taxon>Tanacetum</taxon>
    </lineage>
</organism>
<comment type="caution">
    <text evidence="2">The sequence shown here is derived from an EMBL/GenBank/DDBJ whole genome shotgun (WGS) entry which is preliminary data.</text>
</comment>
<feature type="region of interest" description="Disordered" evidence="1">
    <location>
        <begin position="1"/>
        <end position="33"/>
    </location>
</feature>
<name>A0A699SXS6_TANCI</name>
<protein>
    <submittedName>
        <fullName evidence="2">Uncharacterized protein</fullName>
    </submittedName>
</protein>
<evidence type="ECO:0000313" key="2">
    <source>
        <dbReference type="EMBL" id="GFD01819.1"/>
    </source>
</evidence>
<sequence>PSVPIASPSDTSGVPPPTFAIPPGASDAPTGASIDLPGASNVSATASAVLADSLNVPAAVPADSPNVTAGVSNKGKSLMVDEDITVKEMTFRQMEEDRLAKMAALIKKKR</sequence>
<feature type="non-terminal residue" evidence="2">
    <location>
        <position position="1"/>
    </location>
</feature>
<reference evidence="2" key="1">
    <citation type="journal article" date="2019" name="Sci. Rep.">
        <title>Draft genome of Tanacetum cinerariifolium, the natural source of mosquito coil.</title>
        <authorList>
            <person name="Yamashiro T."/>
            <person name="Shiraishi A."/>
            <person name="Satake H."/>
            <person name="Nakayama K."/>
        </authorList>
    </citation>
    <scope>NUCLEOTIDE SEQUENCE</scope>
</reference>
<dbReference type="AlphaFoldDB" id="A0A699SXS6"/>
<evidence type="ECO:0000256" key="1">
    <source>
        <dbReference type="SAM" id="MobiDB-lite"/>
    </source>
</evidence>
<dbReference type="EMBL" id="BKCJ011193887">
    <property type="protein sequence ID" value="GFD01819.1"/>
    <property type="molecule type" value="Genomic_DNA"/>
</dbReference>
<proteinExistence type="predicted"/>
<accession>A0A699SXS6</accession>